<organism evidence="1 2">
    <name type="scientific">Zarea fungicola</name>
    <dbReference type="NCBI Taxonomy" id="93591"/>
    <lineage>
        <taxon>Eukaryota</taxon>
        <taxon>Fungi</taxon>
        <taxon>Dikarya</taxon>
        <taxon>Ascomycota</taxon>
        <taxon>Pezizomycotina</taxon>
        <taxon>Sordariomycetes</taxon>
        <taxon>Hypocreomycetidae</taxon>
        <taxon>Hypocreales</taxon>
        <taxon>Cordycipitaceae</taxon>
        <taxon>Zarea</taxon>
    </lineage>
</organism>
<evidence type="ECO:0000313" key="1">
    <source>
        <dbReference type="EMBL" id="KAJ2976926.1"/>
    </source>
</evidence>
<proteinExistence type="predicted"/>
<gene>
    <name evidence="1" type="ORF">NQ176_g4659</name>
</gene>
<reference evidence="1" key="1">
    <citation type="submission" date="2022-08" db="EMBL/GenBank/DDBJ databases">
        <title>Genome Sequence of Lecanicillium fungicola.</title>
        <authorList>
            <person name="Buettner E."/>
        </authorList>
    </citation>
    <scope>NUCLEOTIDE SEQUENCE</scope>
    <source>
        <strain evidence="1">Babe33</strain>
    </source>
</reference>
<sequence length="424" mass="47489">MTFANEMAGFDNILVSKSPKLDLQLYRKIAYDHLGTEKKVSQFWRFQEMETARLLLLTLDNPNDLIRHFKVQAGALILKITYGYTIGHGKTDPLVALAEDMVSNFSLATLPGAWLVDSLPWLKYLPSWFPGTSFKKTARAWKKVNESVAEMPFNFTLKAMESGKENDCFVSKTIRKYLEDNPTESAPPADYMRALKWTAASLYSGGTDTSTSTLACFVLAMTMYPHVQSRAQKEIDDVIGSGRLPALADRSKLPYVDAIAKEALRWYPVVPMGFPHTVDEDIEHSGYLFPKGSMLIPGLKYFAHDAEVYHDPSSFNPERFLEPRLEPSLNSAFGFGRRVCPGRHLADASIFVVIAQLLATFTINAREGNETAFLHKREPEGTSGIISYPVAFPFAIAPRSTLHEQLVRQVAATFDWTKDDSALL</sequence>
<name>A0ACC1NE72_9HYPO</name>
<accession>A0ACC1NE72</accession>
<evidence type="ECO:0000313" key="2">
    <source>
        <dbReference type="Proteomes" id="UP001143910"/>
    </source>
</evidence>
<protein>
    <submittedName>
        <fullName evidence="1">Uncharacterized protein</fullName>
    </submittedName>
</protein>
<comment type="caution">
    <text evidence="1">The sequence shown here is derived from an EMBL/GenBank/DDBJ whole genome shotgun (WGS) entry which is preliminary data.</text>
</comment>
<dbReference type="Proteomes" id="UP001143910">
    <property type="component" value="Unassembled WGS sequence"/>
</dbReference>
<dbReference type="EMBL" id="JANJQO010000524">
    <property type="protein sequence ID" value="KAJ2976926.1"/>
    <property type="molecule type" value="Genomic_DNA"/>
</dbReference>
<keyword evidence="2" id="KW-1185">Reference proteome</keyword>